<proteinExistence type="predicted"/>
<keyword evidence="2" id="KW-0406">Ion transport</keyword>
<dbReference type="InterPro" id="IPR027417">
    <property type="entry name" value="P-loop_NTPase"/>
</dbReference>
<dbReference type="InterPro" id="IPR004100">
    <property type="entry name" value="ATPase_F1/V1/A1_a/bsu_N"/>
</dbReference>
<dbReference type="EMBL" id="CAKM01000006">
    <property type="protein sequence ID" value="CCJ28100.1"/>
    <property type="molecule type" value="Genomic_DNA"/>
</dbReference>
<feature type="domain" description="ATPase F1/V1/A1 complex alpha/beta subunit N-terminal" evidence="3">
    <location>
        <begin position="27"/>
        <end position="93"/>
    </location>
</feature>
<dbReference type="SUPFAM" id="SSF52540">
    <property type="entry name" value="P-loop containing nucleoside triphosphate hydrolases"/>
    <property type="match status" value="1"/>
</dbReference>
<dbReference type="STRING" id="1209962.L0P8Z6"/>
<dbReference type="InterPro" id="IPR022879">
    <property type="entry name" value="V-ATPase_su_B/beta"/>
</dbReference>
<dbReference type="Pfam" id="PF02874">
    <property type="entry name" value="ATP-synt_ab_N"/>
    <property type="match status" value="1"/>
</dbReference>
<evidence type="ECO:0000313" key="4">
    <source>
        <dbReference type="EMBL" id="CCJ28100.1"/>
    </source>
</evidence>
<dbReference type="CDD" id="cd18118">
    <property type="entry name" value="ATP-synt_V_A-type_beta_N"/>
    <property type="match status" value="1"/>
</dbReference>
<dbReference type="GO" id="GO:0007035">
    <property type="term" value="P:vacuolar acidification"/>
    <property type="evidence" value="ECO:0007669"/>
    <property type="project" value="TreeGrafter"/>
</dbReference>
<protein>
    <recommendedName>
        <fullName evidence="3">ATPase F1/V1/A1 complex alpha/beta subunit N-terminal domain-containing protein</fullName>
    </recommendedName>
</protein>
<reference evidence="4 5" key="1">
    <citation type="journal article" date="2012" name="MBio">
        <title>De novo assembly of the Pneumocystis jirovecii genome from a single bronchoalveolar lavage fluid specimen from a patient.</title>
        <authorList>
            <person name="Cisse O.H."/>
            <person name="Pagni M."/>
            <person name="Hauser P.M."/>
        </authorList>
    </citation>
    <scope>NUCLEOTIDE SEQUENCE [LARGE SCALE GENOMIC DNA]</scope>
    <source>
        <strain evidence="4 5">SE8</strain>
    </source>
</reference>
<organism evidence="5">
    <name type="scientific">Pneumocystis jirovecii</name>
    <name type="common">Human pneumocystis pneumonia agent</name>
    <dbReference type="NCBI Taxonomy" id="42068"/>
    <lineage>
        <taxon>Eukaryota</taxon>
        <taxon>Fungi</taxon>
        <taxon>Dikarya</taxon>
        <taxon>Ascomycota</taxon>
        <taxon>Taphrinomycotina</taxon>
        <taxon>Pneumocystomycetes</taxon>
        <taxon>Pneumocystaceae</taxon>
        <taxon>Pneumocystis</taxon>
    </lineage>
</organism>
<dbReference type="InParanoid" id="L0P8Z6"/>
<evidence type="ECO:0000313" key="5">
    <source>
        <dbReference type="Proteomes" id="UP000010422"/>
    </source>
</evidence>
<dbReference type="Proteomes" id="UP000010422">
    <property type="component" value="Unassembled WGS sequence"/>
</dbReference>
<dbReference type="VEuPathDB" id="FungiDB:PNEJI1_003398-RA"/>
<comment type="caution">
    <text evidence="4">The sequence shown here is derived from an EMBL/GenBank/DDBJ whole genome shotgun (WGS) entry which is preliminary data.</text>
</comment>
<name>L0P8Z6_PNEJI</name>
<sequence>MGTTFKINCKAALRDYTLHPRISYQTVTSISGPLVVLDKVKFSRYNEIVHLYLENGDVRMGQVLESRGTTAIVQVFEGTSSIGVQSTRVEFSGKSLRIPVSEDMQGRIFDGSGKPIDNGPPMGFIFELQTTDLEDVHAGSPINPYSRIYPQEMIQTGISAIDTMSSIARGQKLPIFSVNKYSHNAAANVSVGCWAST</sequence>
<dbReference type="AlphaFoldDB" id="L0P8Z6"/>
<evidence type="ECO:0000256" key="2">
    <source>
        <dbReference type="ARBA" id="ARBA00023065"/>
    </source>
</evidence>
<gene>
    <name evidence="4" type="ORF">PNEJI1_003398-RA</name>
</gene>
<dbReference type="Gene3D" id="3.40.50.12240">
    <property type="match status" value="1"/>
</dbReference>
<dbReference type="PANTHER" id="PTHR43389:SF4">
    <property type="entry name" value="V-TYPE PROTON ATPASE SUBUNIT B"/>
    <property type="match status" value="1"/>
</dbReference>
<dbReference type="GO" id="GO:0046961">
    <property type="term" value="F:proton-transporting ATPase activity, rotational mechanism"/>
    <property type="evidence" value="ECO:0007669"/>
    <property type="project" value="TreeGrafter"/>
</dbReference>
<keyword evidence="1" id="KW-0813">Transport</keyword>
<dbReference type="GO" id="GO:0046034">
    <property type="term" value="P:ATP metabolic process"/>
    <property type="evidence" value="ECO:0007669"/>
    <property type="project" value="InterPro"/>
</dbReference>
<evidence type="ECO:0000256" key="1">
    <source>
        <dbReference type="ARBA" id="ARBA00022448"/>
    </source>
</evidence>
<accession>L0P8Z6</accession>
<dbReference type="PANTHER" id="PTHR43389">
    <property type="entry name" value="V-TYPE PROTON ATPASE SUBUNIT B"/>
    <property type="match status" value="1"/>
</dbReference>
<evidence type="ECO:0000259" key="3">
    <source>
        <dbReference type="Pfam" id="PF02874"/>
    </source>
</evidence>